<dbReference type="AlphaFoldDB" id="A0A5P1X2Z7"/>
<feature type="transmembrane region" description="Helical" evidence="8">
    <location>
        <begin position="72"/>
        <end position="91"/>
    </location>
</feature>
<organism evidence="9 10">
    <name type="scientific">Paucilactobacillus nenjiangensis</name>
    <dbReference type="NCBI Taxonomy" id="1296540"/>
    <lineage>
        <taxon>Bacteria</taxon>
        <taxon>Bacillati</taxon>
        <taxon>Bacillota</taxon>
        <taxon>Bacilli</taxon>
        <taxon>Lactobacillales</taxon>
        <taxon>Lactobacillaceae</taxon>
        <taxon>Paucilactobacillus</taxon>
    </lineage>
</organism>
<keyword evidence="5 8" id="KW-0812">Transmembrane</keyword>
<dbReference type="Pfam" id="PF01925">
    <property type="entry name" value="TauE"/>
    <property type="match status" value="1"/>
</dbReference>
<evidence type="ECO:0000256" key="3">
    <source>
        <dbReference type="ARBA" id="ARBA00022448"/>
    </source>
</evidence>
<dbReference type="InterPro" id="IPR052017">
    <property type="entry name" value="TSUP"/>
</dbReference>
<evidence type="ECO:0000256" key="2">
    <source>
        <dbReference type="ARBA" id="ARBA00009142"/>
    </source>
</evidence>
<keyword evidence="6 8" id="KW-1133">Transmembrane helix</keyword>
<dbReference type="KEGG" id="lnn:F0161_00895"/>
<name>A0A5P1X2Z7_9LACO</name>
<reference evidence="9 10" key="1">
    <citation type="submission" date="2019-09" db="EMBL/GenBank/DDBJ databases">
        <title>Complete Genome Sequence of Lactobacillus nenjiangensis SH-Y15, isolated from sauerkraut.</title>
        <authorList>
            <person name="Yang H."/>
        </authorList>
    </citation>
    <scope>NUCLEOTIDE SEQUENCE [LARGE SCALE GENOMIC DNA]</scope>
    <source>
        <strain evidence="9 10">SH-Y15</strain>
    </source>
</reference>
<sequence length="250" mass="26639">MLSIIYIIFMSLLAGILSGIVGMASLTLYPVLLSLGIPPITANATITVANSIGGFGSVVSSIKELNGHWKQAIQIALISTAGGVCGALILIHSSNASFQKFVPIFILMAGIMILVPNKKTKTNEPKPKSKFVSTISWVGVLGVGMYSGYFGAGAGLLMIGVLSKVVHERYAVYNAFRNFAAAINNATAAVMFIFMLSIDWAVVLPLMFGLFVGNYIGPIIVRFIPSKVIKLVVGCFALILSAYLAYQAYF</sequence>
<feature type="transmembrane region" description="Helical" evidence="8">
    <location>
        <begin position="98"/>
        <end position="115"/>
    </location>
</feature>
<feature type="transmembrane region" description="Helical" evidence="8">
    <location>
        <begin position="135"/>
        <end position="163"/>
    </location>
</feature>
<evidence type="ECO:0000256" key="7">
    <source>
        <dbReference type="ARBA" id="ARBA00023136"/>
    </source>
</evidence>
<gene>
    <name evidence="9" type="ORF">F0161_00895</name>
</gene>
<evidence type="ECO:0000256" key="6">
    <source>
        <dbReference type="ARBA" id="ARBA00022989"/>
    </source>
</evidence>
<evidence type="ECO:0000256" key="8">
    <source>
        <dbReference type="RuleBase" id="RU363041"/>
    </source>
</evidence>
<evidence type="ECO:0000313" key="10">
    <source>
        <dbReference type="Proteomes" id="UP000325295"/>
    </source>
</evidence>
<dbReference type="PANTHER" id="PTHR30269:SF0">
    <property type="entry name" value="MEMBRANE TRANSPORTER PROTEIN YFCA-RELATED"/>
    <property type="match status" value="1"/>
</dbReference>
<keyword evidence="3" id="KW-0813">Transport</keyword>
<feature type="transmembrane region" description="Helical" evidence="8">
    <location>
        <begin position="7"/>
        <end position="29"/>
    </location>
</feature>
<feature type="transmembrane region" description="Helical" evidence="8">
    <location>
        <begin position="202"/>
        <end position="221"/>
    </location>
</feature>
<evidence type="ECO:0000313" key="9">
    <source>
        <dbReference type="EMBL" id="QER66567.1"/>
    </source>
</evidence>
<feature type="transmembrane region" description="Helical" evidence="8">
    <location>
        <begin position="175"/>
        <end position="196"/>
    </location>
</feature>
<accession>A0A5P1X2Z7</accession>
<evidence type="ECO:0000256" key="1">
    <source>
        <dbReference type="ARBA" id="ARBA00004651"/>
    </source>
</evidence>
<feature type="transmembrane region" description="Helical" evidence="8">
    <location>
        <begin position="228"/>
        <end position="246"/>
    </location>
</feature>
<evidence type="ECO:0000256" key="5">
    <source>
        <dbReference type="ARBA" id="ARBA00022692"/>
    </source>
</evidence>
<proteinExistence type="inferred from homology"/>
<evidence type="ECO:0000256" key="4">
    <source>
        <dbReference type="ARBA" id="ARBA00022475"/>
    </source>
</evidence>
<dbReference type="InterPro" id="IPR002781">
    <property type="entry name" value="TM_pro_TauE-like"/>
</dbReference>
<keyword evidence="10" id="KW-1185">Reference proteome</keyword>
<protein>
    <recommendedName>
        <fullName evidence="8">Probable membrane transporter protein</fullName>
    </recommendedName>
</protein>
<keyword evidence="4 8" id="KW-1003">Cell membrane</keyword>
<comment type="similarity">
    <text evidence="2 8">Belongs to the 4-toluene sulfonate uptake permease (TSUP) (TC 2.A.102) family.</text>
</comment>
<dbReference type="Proteomes" id="UP000325295">
    <property type="component" value="Chromosome"/>
</dbReference>
<dbReference type="EMBL" id="CP043939">
    <property type="protein sequence ID" value="QER66567.1"/>
    <property type="molecule type" value="Genomic_DNA"/>
</dbReference>
<dbReference type="OrthoDB" id="2329556at2"/>
<dbReference type="RefSeq" id="WP_150203205.1">
    <property type="nucleotide sequence ID" value="NZ_CAUQTN010000008.1"/>
</dbReference>
<comment type="subcellular location">
    <subcellularLocation>
        <location evidence="1 8">Cell membrane</location>
        <topology evidence="1 8">Multi-pass membrane protein</topology>
    </subcellularLocation>
</comment>
<dbReference type="PANTHER" id="PTHR30269">
    <property type="entry name" value="TRANSMEMBRANE PROTEIN YFCA"/>
    <property type="match status" value="1"/>
</dbReference>
<dbReference type="GO" id="GO:0005886">
    <property type="term" value="C:plasma membrane"/>
    <property type="evidence" value="ECO:0007669"/>
    <property type="project" value="UniProtKB-SubCell"/>
</dbReference>
<keyword evidence="7 8" id="KW-0472">Membrane</keyword>